<feature type="compositionally biased region" description="Basic and acidic residues" evidence="2">
    <location>
        <begin position="333"/>
        <end position="354"/>
    </location>
</feature>
<feature type="region of interest" description="Disordered" evidence="2">
    <location>
        <begin position="642"/>
        <end position="711"/>
    </location>
</feature>
<feature type="coiled-coil region" evidence="1">
    <location>
        <begin position="155"/>
        <end position="189"/>
    </location>
</feature>
<accession>A0A182X449</accession>
<feature type="region of interest" description="Disordered" evidence="2">
    <location>
        <begin position="1"/>
        <end position="22"/>
    </location>
</feature>
<sequence length="739" mass="83807">ESAWAFEGKAHPRTSGNFGNPPRTVRGTGGHDCLRFAPTKPHEIGWPLHYCAIMASKLAKLEQDTITNSLEIVHHKVRLLMEVWKMFFDEICYLDYLTSLPSSIEQFLGEIYCLTMNFCVRKTQRIRELQTKMFELRRVLSVGSDDPDDDWERGHMSLDRKLTQLQQRINTLTQQLNERKLLMEEYTREEIQLLSDLGEAAPPHEPLCANPDTGVLPDAQKMAQFADYLSRLRAEKVKRIVTRDKLQSEIRKKAQLLDWVPRKDRHRQLINEQTLIPSLSNLNELQHLDFVLSGLLERKQQQEQQQQQQQTQQNAKPLPAKKGKKQQQQQEGQKIEQNKEENPLPVDGKERDQAQQKQQQQPPLPSATATNHATASNSGTPSPPPPPPSPASEVDLSAAGTSTTTPGGTTASSTASATAATGLFEQTIETYMRVEAVLGRPADRDKIIEEIFSRFRASINVWWERCLILPNERQQCKVLYTDQLDEDAFVAHIEQQKLLQSYYHENEAIFRLIYQWADQWNRAVQLQREQTAAEELAVVNERLAAIRKQLESKCREFEQRCQVKFTMYGMPVMQVLQRCQAKGEKLKLPDSCKVKQAPAPPRTATTKAAASAARQQLSPEMAVELSTMLKDLLSEQQQQHLLGGPIGSDESNHDDDEDEDDDDDEEEEEEDDDDEEEEEDDDDDEEDDDADGSSSSSDDGGEVNQKRDDELLEEAFASATAAVTTKTRMHSVNGHPAAS</sequence>
<organism evidence="3 4">
    <name type="scientific">Anopheles quadriannulatus</name>
    <name type="common">Mosquito</name>
    <dbReference type="NCBI Taxonomy" id="34691"/>
    <lineage>
        <taxon>Eukaryota</taxon>
        <taxon>Metazoa</taxon>
        <taxon>Ecdysozoa</taxon>
        <taxon>Arthropoda</taxon>
        <taxon>Hexapoda</taxon>
        <taxon>Insecta</taxon>
        <taxon>Pterygota</taxon>
        <taxon>Neoptera</taxon>
        <taxon>Endopterygota</taxon>
        <taxon>Diptera</taxon>
        <taxon>Nematocera</taxon>
        <taxon>Culicoidea</taxon>
        <taxon>Culicidae</taxon>
        <taxon>Anophelinae</taxon>
        <taxon>Anopheles</taxon>
    </lineage>
</organism>
<reference evidence="3" key="1">
    <citation type="submission" date="2020-05" db="UniProtKB">
        <authorList>
            <consortium name="EnsemblMetazoa"/>
        </authorList>
    </citation>
    <scope>IDENTIFICATION</scope>
    <source>
        <strain evidence="3">SANGQUA</strain>
    </source>
</reference>
<feature type="compositionally biased region" description="Low complexity" evidence="2">
    <location>
        <begin position="602"/>
        <end position="616"/>
    </location>
</feature>
<feature type="compositionally biased region" description="Low complexity" evidence="2">
    <location>
        <begin position="397"/>
        <end position="416"/>
    </location>
</feature>
<dbReference type="Gene3D" id="1.20.58.1520">
    <property type="match status" value="1"/>
</dbReference>
<dbReference type="EnsemblMetazoa" id="AQUA004576-RA">
    <property type="protein sequence ID" value="AQUA004576-PA"/>
    <property type="gene ID" value="AQUA004576"/>
</dbReference>
<protein>
    <recommendedName>
        <fullName evidence="5">Protein regulator of cytokinesis 1</fullName>
    </recommendedName>
</protein>
<evidence type="ECO:0000313" key="3">
    <source>
        <dbReference type="EnsemblMetazoa" id="AQUA004576-PA"/>
    </source>
</evidence>
<feature type="region of interest" description="Disordered" evidence="2">
    <location>
        <begin position="302"/>
        <end position="416"/>
    </location>
</feature>
<evidence type="ECO:0000256" key="1">
    <source>
        <dbReference type="SAM" id="Coils"/>
    </source>
</evidence>
<dbReference type="Proteomes" id="UP000076407">
    <property type="component" value="Unassembled WGS sequence"/>
</dbReference>
<evidence type="ECO:0000256" key="2">
    <source>
        <dbReference type="SAM" id="MobiDB-lite"/>
    </source>
</evidence>
<keyword evidence="1" id="KW-0175">Coiled coil</keyword>
<feature type="compositionally biased region" description="Low complexity" evidence="2">
    <location>
        <begin position="355"/>
        <end position="380"/>
    </location>
</feature>
<dbReference type="Pfam" id="PF03999">
    <property type="entry name" value="MAP65_ASE1"/>
    <property type="match status" value="2"/>
</dbReference>
<dbReference type="InterPro" id="IPR016024">
    <property type="entry name" value="ARM-type_fold"/>
</dbReference>
<feature type="compositionally biased region" description="Pro residues" evidence="2">
    <location>
        <begin position="381"/>
        <end position="390"/>
    </location>
</feature>
<feature type="region of interest" description="Disordered" evidence="2">
    <location>
        <begin position="592"/>
        <end position="616"/>
    </location>
</feature>
<evidence type="ECO:0000313" key="4">
    <source>
        <dbReference type="Proteomes" id="UP000076407"/>
    </source>
</evidence>
<dbReference type="STRING" id="34691.A0A182X449"/>
<name>A0A182X449_ANOQN</name>
<dbReference type="VEuPathDB" id="VectorBase:AQUA004576"/>
<keyword evidence="4" id="KW-1185">Reference proteome</keyword>
<feature type="compositionally biased region" description="Acidic residues" evidence="2">
    <location>
        <begin position="652"/>
        <end position="691"/>
    </location>
</feature>
<proteinExistence type="predicted"/>
<dbReference type="SUPFAM" id="SSF48371">
    <property type="entry name" value="ARM repeat"/>
    <property type="match status" value="1"/>
</dbReference>
<feature type="compositionally biased region" description="Low complexity" evidence="2">
    <location>
        <begin position="302"/>
        <end position="313"/>
    </location>
</feature>
<dbReference type="AlphaFoldDB" id="A0A182X449"/>
<evidence type="ECO:0008006" key="5">
    <source>
        <dbReference type="Google" id="ProtNLM"/>
    </source>
</evidence>